<gene>
    <name evidence="2" type="ORF">OFUS_LOCUS4038</name>
</gene>
<accession>A0A8S4N881</accession>
<evidence type="ECO:0000256" key="1">
    <source>
        <dbReference type="SAM" id="MobiDB-lite"/>
    </source>
</evidence>
<dbReference type="AlphaFoldDB" id="A0A8S4N881"/>
<name>A0A8S4N881_OWEFU</name>
<proteinExistence type="predicted"/>
<dbReference type="Proteomes" id="UP000749559">
    <property type="component" value="Unassembled WGS sequence"/>
</dbReference>
<feature type="region of interest" description="Disordered" evidence="1">
    <location>
        <begin position="52"/>
        <end position="81"/>
    </location>
</feature>
<reference evidence="2" key="1">
    <citation type="submission" date="2022-03" db="EMBL/GenBank/DDBJ databases">
        <authorList>
            <person name="Martin C."/>
        </authorList>
    </citation>
    <scope>NUCLEOTIDE SEQUENCE</scope>
</reference>
<sequence length="233" mass="26552">MSSIVRDLRRHQRSASALGISRSTSELSKRLSGFVSVTDRIPESLSTASRLKWIPPGRKTPDLYKTKRPTTGKSSKSNKRSIQYTDYLKADSFDTRQLGNGLTSGRRLTRKLQSSNQLLSNHSHNKQSMFLIRSKSTPQMKTKCDSNNNRGDDFSANKKVKNTLNDALLEDDTYVTANFSTMTEFHGIIQAFRETRLAQKKQKCRKMKDNILKTEPEKNEIESVFERTAKTLL</sequence>
<feature type="compositionally biased region" description="Polar residues" evidence="1">
    <location>
        <begin position="69"/>
        <end position="81"/>
    </location>
</feature>
<organism evidence="2 3">
    <name type="scientific">Owenia fusiformis</name>
    <name type="common">Polychaete worm</name>
    <dbReference type="NCBI Taxonomy" id="6347"/>
    <lineage>
        <taxon>Eukaryota</taxon>
        <taxon>Metazoa</taxon>
        <taxon>Spiralia</taxon>
        <taxon>Lophotrochozoa</taxon>
        <taxon>Annelida</taxon>
        <taxon>Polychaeta</taxon>
        <taxon>Sedentaria</taxon>
        <taxon>Canalipalpata</taxon>
        <taxon>Sabellida</taxon>
        <taxon>Oweniida</taxon>
        <taxon>Oweniidae</taxon>
        <taxon>Owenia</taxon>
    </lineage>
</organism>
<evidence type="ECO:0000313" key="2">
    <source>
        <dbReference type="EMBL" id="CAH1776909.1"/>
    </source>
</evidence>
<keyword evidence="3" id="KW-1185">Reference proteome</keyword>
<feature type="region of interest" description="Disordered" evidence="1">
    <location>
        <begin position="1"/>
        <end position="22"/>
    </location>
</feature>
<evidence type="ECO:0000313" key="3">
    <source>
        <dbReference type="Proteomes" id="UP000749559"/>
    </source>
</evidence>
<dbReference type="EMBL" id="CAIIXF020000002">
    <property type="protein sequence ID" value="CAH1776909.1"/>
    <property type="molecule type" value="Genomic_DNA"/>
</dbReference>
<feature type="non-terminal residue" evidence="2">
    <location>
        <position position="233"/>
    </location>
</feature>
<protein>
    <submittedName>
        <fullName evidence="2">Uncharacterized protein</fullName>
    </submittedName>
</protein>
<comment type="caution">
    <text evidence="2">The sequence shown here is derived from an EMBL/GenBank/DDBJ whole genome shotgun (WGS) entry which is preliminary data.</text>
</comment>